<accession>A0ABP0ZVV2</accession>
<feature type="region of interest" description="Disordered" evidence="1">
    <location>
        <begin position="236"/>
        <end position="356"/>
    </location>
</feature>
<feature type="compositionally biased region" description="Low complexity" evidence="1">
    <location>
        <begin position="311"/>
        <end position="345"/>
    </location>
</feature>
<dbReference type="Proteomes" id="UP001497383">
    <property type="component" value="Chromosome 8"/>
</dbReference>
<gene>
    <name evidence="2" type="ORF">LODBEIA_P60210</name>
</gene>
<keyword evidence="3" id="KW-1185">Reference proteome</keyword>
<protein>
    <recommendedName>
        <fullName evidence="4">RGS domain-containing protein</fullName>
    </recommendedName>
</protein>
<proteinExistence type="predicted"/>
<feature type="compositionally biased region" description="Low complexity" evidence="1">
    <location>
        <begin position="387"/>
        <end position="400"/>
    </location>
</feature>
<evidence type="ECO:0000313" key="2">
    <source>
        <dbReference type="EMBL" id="CAK9442278.1"/>
    </source>
</evidence>
<dbReference type="RefSeq" id="XP_066832959.1">
    <property type="nucleotide sequence ID" value="XM_066976419.1"/>
</dbReference>
<feature type="compositionally biased region" description="Low complexity" evidence="1">
    <location>
        <begin position="244"/>
        <end position="271"/>
    </location>
</feature>
<feature type="region of interest" description="Disordered" evidence="1">
    <location>
        <begin position="1"/>
        <end position="33"/>
    </location>
</feature>
<dbReference type="GeneID" id="92211217"/>
<evidence type="ECO:0000256" key="1">
    <source>
        <dbReference type="SAM" id="MobiDB-lite"/>
    </source>
</evidence>
<sequence length="527" mass="58434">MFAVEHPPTSRSTPPSASSTSTSIGTRDSIHPYKGIAPKLSSYSTSEDSMLDTVSATTSTYTATDSPLLRDLSDHSFGRLTLEPKPVDLSKYEIISVFLTHLINMRDPGIILTQPKNLQFFKRFQVQTPPESNREILDGILFPADVWIRDEVSIKNVEIKVTMLNEINSMLESELGNISEQSSFEEITLSYYAKLLTAYKVYEVPTRSFPVKEDSFLQGPIDEECEEGKRQDDLGLFGKPFYRTTSNQSQQSSGSQSSKNSKNKRTSSTSSLGKKRLSSFLTNGNKHQPLEDSSTPHTPPHQPFANQRRNSSLSTITDSTSTTTNSGLFHSNSNSNSNHRSSSSRQSPEGHGPTATINSILSKSKIYNRMKKHRDSLASVASNKTQSSPLSPLSNRSSLSTAQTGATSVGSRRRSVGVQSINNSGAASVTSSAHTVTAMVEVISEEQRHENSKHKYDYYVQIFKLNRNTDKIMNALVANTQVPNEKLVKFLEFIKEKLLKFIIVDVMFMILSYAEAGCSNFSNLVRY</sequence>
<organism evidence="2 3">
    <name type="scientific">Lodderomyces beijingensis</name>
    <dbReference type="NCBI Taxonomy" id="1775926"/>
    <lineage>
        <taxon>Eukaryota</taxon>
        <taxon>Fungi</taxon>
        <taxon>Dikarya</taxon>
        <taxon>Ascomycota</taxon>
        <taxon>Saccharomycotina</taxon>
        <taxon>Pichiomycetes</taxon>
        <taxon>Debaryomycetaceae</taxon>
        <taxon>Candida/Lodderomyces clade</taxon>
        <taxon>Lodderomyces</taxon>
    </lineage>
</organism>
<feature type="compositionally biased region" description="Polar residues" evidence="1">
    <location>
        <begin position="279"/>
        <end position="296"/>
    </location>
</feature>
<evidence type="ECO:0000313" key="3">
    <source>
        <dbReference type="Proteomes" id="UP001497383"/>
    </source>
</evidence>
<feature type="compositionally biased region" description="Low complexity" evidence="1">
    <location>
        <begin position="7"/>
        <end position="23"/>
    </location>
</feature>
<dbReference type="EMBL" id="OZ022412">
    <property type="protein sequence ID" value="CAK9442278.1"/>
    <property type="molecule type" value="Genomic_DNA"/>
</dbReference>
<feature type="region of interest" description="Disordered" evidence="1">
    <location>
        <begin position="372"/>
        <end position="416"/>
    </location>
</feature>
<name>A0ABP0ZVV2_9ASCO</name>
<reference evidence="2 3" key="1">
    <citation type="submission" date="2024-03" db="EMBL/GenBank/DDBJ databases">
        <authorList>
            <person name="Brejova B."/>
        </authorList>
    </citation>
    <scope>NUCLEOTIDE SEQUENCE [LARGE SCALE GENOMIC DNA]</scope>
    <source>
        <strain evidence="2 3">CBS 14171</strain>
    </source>
</reference>
<feature type="compositionally biased region" description="Polar residues" evidence="1">
    <location>
        <begin position="401"/>
        <end position="410"/>
    </location>
</feature>
<evidence type="ECO:0008006" key="4">
    <source>
        <dbReference type="Google" id="ProtNLM"/>
    </source>
</evidence>